<name>A0ABT5VII6_9BACI</name>
<dbReference type="SUPFAM" id="SSF54593">
    <property type="entry name" value="Glyoxalase/Bleomycin resistance protein/Dihydroxybiphenyl dioxygenase"/>
    <property type="match status" value="1"/>
</dbReference>
<evidence type="ECO:0000259" key="1">
    <source>
        <dbReference type="PROSITE" id="PS51819"/>
    </source>
</evidence>
<protein>
    <submittedName>
        <fullName evidence="2">VOC family protein</fullName>
    </submittedName>
</protein>
<feature type="domain" description="VOC" evidence="1">
    <location>
        <begin position="3"/>
        <end position="131"/>
    </location>
</feature>
<dbReference type="PANTHER" id="PTHR36503:SF1">
    <property type="entry name" value="BLR2520 PROTEIN"/>
    <property type="match status" value="1"/>
</dbReference>
<dbReference type="PROSITE" id="PS51819">
    <property type="entry name" value="VOC"/>
    <property type="match status" value="1"/>
</dbReference>
<dbReference type="Pfam" id="PF00903">
    <property type="entry name" value="Glyoxalase"/>
    <property type="match status" value="1"/>
</dbReference>
<reference evidence="2" key="1">
    <citation type="submission" date="2024-05" db="EMBL/GenBank/DDBJ databases">
        <title>Alkalihalobacillus sp. strain MEB203 novel alkaliphilic bacterium from Lonar Lake, India.</title>
        <authorList>
            <person name="Joshi A."/>
            <person name="Thite S."/>
            <person name="Mengade P."/>
        </authorList>
    </citation>
    <scope>NUCLEOTIDE SEQUENCE</scope>
    <source>
        <strain evidence="2">MEB 203</strain>
    </source>
</reference>
<dbReference type="Gene3D" id="3.10.180.10">
    <property type="entry name" value="2,3-Dihydroxybiphenyl 1,2-Dioxygenase, domain 1"/>
    <property type="match status" value="1"/>
</dbReference>
<gene>
    <name evidence="2" type="ORF">N7Z68_17330</name>
</gene>
<organism evidence="2 3">
    <name type="scientific">Alkalihalobacterium chitinilyticum</name>
    <dbReference type="NCBI Taxonomy" id="2980103"/>
    <lineage>
        <taxon>Bacteria</taxon>
        <taxon>Bacillati</taxon>
        <taxon>Bacillota</taxon>
        <taxon>Bacilli</taxon>
        <taxon>Bacillales</taxon>
        <taxon>Bacillaceae</taxon>
        <taxon>Alkalihalobacterium</taxon>
    </lineage>
</organism>
<dbReference type="InterPro" id="IPR029068">
    <property type="entry name" value="Glyas_Bleomycin-R_OHBP_Dase"/>
</dbReference>
<evidence type="ECO:0000313" key="2">
    <source>
        <dbReference type="EMBL" id="MDE5415127.1"/>
    </source>
</evidence>
<accession>A0ABT5VII6</accession>
<dbReference type="InterPro" id="IPR037523">
    <property type="entry name" value="VOC_core"/>
</dbReference>
<dbReference type="Proteomes" id="UP001148125">
    <property type="component" value="Unassembled WGS sequence"/>
</dbReference>
<sequence length="147" mass="16506">MNRLNIITLGTIDLVKSHEFFKKLGFDTSIRGPESNPDIIFFKNEGTRIALYPLEELAKDINPGQPPQIGTGFPGITLAYNAKSMQEVDDILNQAELAGAVIVKQPQQTDWGGYGGYFTDLDGYYWEVAYGEFWEFDASNMLVIEDE</sequence>
<evidence type="ECO:0000313" key="3">
    <source>
        <dbReference type="Proteomes" id="UP001148125"/>
    </source>
</evidence>
<dbReference type="PANTHER" id="PTHR36503">
    <property type="entry name" value="BLR2520 PROTEIN"/>
    <property type="match status" value="1"/>
</dbReference>
<keyword evidence="3" id="KW-1185">Reference proteome</keyword>
<dbReference type="EMBL" id="JAOTPO010000013">
    <property type="protein sequence ID" value="MDE5415127.1"/>
    <property type="molecule type" value="Genomic_DNA"/>
</dbReference>
<proteinExistence type="predicted"/>
<dbReference type="InterPro" id="IPR004360">
    <property type="entry name" value="Glyas_Fos-R_dOase_dom"/>
</dbReference>
<dbReference type="RefSeq" id="WP_275119733.1">
    <property type="nucleotide sequence ID" value="NZ_JAOTPO010000013.1"/>
</dbReference>
<comment type="caution">
    <text evidence="2">The sequence shown here is derived from an EMBL/GenBank/DDBJ whole genome shotgun (WGS) entry which is preliminary data.</text>
</comment>